<evidence type="ECO:0000256" key="2">
    <source>
        <dbReference type="ARBA" id="ARBA00022475"/>
    </source>
</evidence>
<keyword evidence="15" id="KW-1185">Reference proteome</keyword>
<dbReference type="EMBL" id="CP001700">
    <property type="protein sequence ID" value="ACU71167.1"/>
    <property type="molecule type" value="Genomic_DNA"/>
</dbReference>
<dbReference type="GO" id="GO:0016491">
    <property type="term" value="F:oxidoreductase activity"/>
    <property type="evidence" value="ECO:0007669"/>
    <property type="project" value="UniProtKB-KW"/>
</dbReference>
<feature type="transmembrane region" description="Helical" evidence="13">
    <location>
        <begin position="201"/>
        <end position="222"/>
    </location>
</feature>
<evidence type="ECO:0000256" key="5">
    <source>
        <dbReference type="ARBA" id="ARBA00022989"/>
    </source>
</evidence>
<feature type="transmembrane region" description="Helical" evidence="13">
    <location>
        <begin position="176"/>
        <end position="195"/>
    </location>
</feature>
<sequence>MTQTAGDAPASGQTAAPADGAQVSAQAERTGEHPAPGGESDVADVADAAATGARSADRVTAGPASVPSLSPTGLLSRILTWRTTPAILTWTCFAAFVANIGIIVTGGAVRLTDSGLGCPTWPTCTDGSLVPTSRLGAYGVVEFTNRMLTFAVSVAVGAAIIACLRWHPRRAVLTKLSWTLFVGVVVQAVIGGISVRTHLAPIWVSLHMLVSLGMVALSYVLWVRSREPHDAEPTPTVQPILRTLGYVLTAAVGALLIAGTIVTGSGPHSGAKAGDPGNKRFPLSPANATQLHADLVFLVVGLTVALWFALKATGAEPRVLTTVRDLFLLLMAQGVIGYVQYFTHLPVLLVGIHMLGAAIVWAATWRVLLAMRERKAEPALAAAAAS</sequence>
<dbReference type="HOGENOM" id="CLU_060266_1_0_11"/>
<feature type="transmembrane region" description="Helical" evidence="13">
    <location>
        <begin position="147"/>
        <end position="164"/>
    </location>
</feature>
<dbReference type="GO" id="GO:0046872">
    <property type="term" value="F:metal ion binding"/>
    <property type="evidence" value="ECO:0007669"/>
    <property type="project" value="UniProtKB-KW"/>
</dbReference>
<feature type="transmembrane region" description="Helical" evidence="13">
    <location>
        <begin position="291"/>
        <end position="310"/>
    </location>
</feature>
<evidence type="ECO:0000313" key="14">
    <source>
        <dbReference type="EMBL" id="ACU71167.1"/>
    </source>
</evidence>
<dbReference type="PANTHER" id="PTHR35457:SF1">
    <property type="entry name" value="HEME A SYNTHASE"/>
    <property type="match status" value="1"/>
</dbReference>
<dbReference type="KEGG" id="cai:Caci_2249"/>
<evidence type="ECO:0000256" key="10">
    <source>
        <dbReference type="ARBA" id="ARBA00023157"/>
    </source>
</evidence>
<dbReference type="Proteomes" id="UP000000851">
    <property type="component" value="Chromosome"/>
</dbReference>
<accession>C7QJE4</accession>
<dbReference type="GO" id="GO:0006784">
    <property type="term" value="P:heme A biosynthetic process"/>
    <property type="evidence" value="ECO:0007669"/>
    <property type="project" value="InterPro"/>
</dbReference>
<keyword evidence="8" id="KW-0350">Heme biosynthesis</keyword>
<evidence type="ECO:0000256" key="13">
    <source>
        <dbReference type="SAM" id="Phobius"/>
    </source>
</evidence>
<dbReference type="InParanoid" id="C7QJE4"/>
<keyword evidence="9 13" id="KW-0472">Membrane</keyword>
<proteinExistence type="predicted"/>
<dbReference type="eggNOG" id="COG1612">
    <property type="taxonomic scope" value="Bacteria"/>
</dbReference>
<feature type="transmembrane region" description="Helical" evidence="13">
    <location>
        <begin position="347"/>
        <end position="368"/>
    </location>
</feature>
<keyword evidence="5 13" id="KW-1133">Transmembrane helix</keyword>
<dbReference type="AlphaFoldDB" id="C7QJE4"/>
<keyword evidence="6" id="KW-0560">Oxidoreductase</keyword>
<evidence type="ECO:0000256" key="1">
    <source>
        <dbReference type="ARBA" id="ARBA00004141"/>
    </source>
</evidence>
<protein>
    <submittedName>
        <fullName evidence="14">Cytochrome oxidase assembly</fullName>
    </submittedName>
</protein>
<evidence type="ECO:0000256" key="4">
    <source>
        <dbReference type="ARBA" id="ARBA00022723"/>
    </source>
</evidence>
<feature type="transmembrane region" description="Helical" evidence="13">
    <location>
        <begin position="243"/>
        <end position="262"/>
    </location>
</feature>
<keyword evidence="2" id="KW-1003">Cell membrane</keyword>
<evidence type="ECO:0000256" key="8">
    <source>
        <dbReference type="ARBA" id="ARBA00023133"/>
    </source>
</evidence>
<evidence type="ECO:0000256" key="7">
    <source>
        <dbReference type="ARBA" id="ARBA00023004"/>
    </source>
</evidence>
<evidence type="ECO:0000256" key="6">
    <source>
        <dbReference type="ARBA" id="ARBA00023002"/>
    </source>
</evidence>
<comment type="subcellular location">
    <subcellularLocation>
        <location evidence="1">Membrane</location>
        <topology evidence="1">Multi-pass membrane protein</topology>
    </subcellularLocation>
</comment>
<dbReference type="OrthoDB" id="5241540at2"/>
<comment type="pathway">
    <text evidence="11">Porphyrin-containing compound metabolism.</text>
</comment>
<dbReference type="RefSeq" id="WP_012786460.1">
    <property type="nucleotide sequence ID" value="NC_013131.1"/>
</dbReference>
<feature type="transmembrane region" description="Helical" evidence="13">
    <location>
        <begin position="87"/>
        <end position="109"/>
    </location>
</feature>
<dbReference type="InterPro" id="IPR050450">
    <property type="entry name" value="COX15/CtaA_HemeA_synthase"/>
</dbReference>
<gene>
    <name evidence="14" type="ordered locus">Caci_2249</name>
</gene>
<keyword evidence="10" id="KW-1015">Disulfide bond</keyword>
<dbReference type="STRING" id="479433.Caci_2249"/>
<evidence type="ECO:0000256" key="9">
    <source>
        <dbReference type="ARBA" id="ARBA00023136"/>
    </source>
</evidence>
<keyword evidence="3 13" id="KW-0812">Transmembrane</keyword>
<evidence type="ECO:0000256" key="11">
    <source>
        <dbReference type="ARBA" id="ARBA00023444"/>
    </source>
</evidence>
<dbReference type="GO" id="GO:0016020">
    <property type="term" value="C:membrane"/>
    <property type="evidence" value="ECO:0007669"/>
    <property type="project" value="UniProtKB-SubCell"/>
</dbReference>
<keyword evidence="7" id="KW-0408">Iron</keyword>
<dbReference type="FunCoup" id="C7QJE4">
    <property type="interactions" value="210"/>
</dbReference>
<organism evidence="14 15">
    <name type="scientific">Catenulispora acidiphila (strain DSM 44928 / JCM 14897 / NBRC 102108 / NRRL B-24433 / ID139908)</name>
    <dbReference type="NCBI Taxonomy" id="479433"/>
    <lineage>
        <taxon>Bacteria</taxon>
        <taxon>Bacillati</taxon>
        <taxon>Actinomycetota</taxon>
        <taxon>Actinomycetes</taxon>
        <taxon>Catenulisporales</taxon>
        <taxon>Catenulisporaceae</taxon>
        <taxon>Catenulispora</taxon>
    </lineage>
</organism>
<reference evidence="14 15" key="1">
    <citation type="journal article" date="2009" name="Stand. Genomic Sci.">
        <title>Complete genome sequence of Catenulispora acidiphila type strain (ID 139908).</title>
        <authorList>
            <person name="Copeland A."/>
            <person name="Lapidus A."/>
            <person name="Glavina Del Rio T."/>
            <person name="Nolan M."/>
            <person name="Lucas S."/>
            <person name="Chen F."/>
            <person name="Tice H."/>
            <person name="Cheng J.F."/>
            <person name="Bruce D."/>
            <person name="Goodwin L."/>
            <person name="Pitluck S."/>
            <person name="Mikhailova N."/>
            <person name="Pati A."/>
            <person name="Ivanova N."/>
            <person name="Mavromatis K."/>
            <person name="Chen A."/>
            <person name="Palaniappan K."/>
            <person name="Chain P."/>
            <person name="Land M."/>
            <person name="Hauser L."/>
            <person name="Chang Y.J."/>
            <person name="Jeffries C.D."/>
            <person name="Chertkov O."/>
            <person name="Brettin T."/>
            <person name="Detter J.C."/>
            <person name="Han C."/>
            <person name="Ali Z."/>
            <person name="Tindall B.J."/>
            <person name="Goker M."/>
            <person name="Bristow J."/>
            <person name="Eisen J.A."/>
            <person name="Markowitz V."/>
            <person name="Hugenholtz P."/>
            <person name="Kyrpides N.C."/>
            <person name="Klenk H.P."/>
        </authorList>
    </citation>
    <scope>NUCLEOTIDE SEQUENCE [LARGE SCALE GENOMIC DNA]</scope>
    <source>
        <strain evidence="15">DSM 44928 / JCM 14897 / NBRC 102108 / NRRL B-24433 / ID139908</strain>
    </source>
</reference>
<dbReference type="Pfam" id="PF02628">
    <property type="entry name" value="COX15-CtaA"/>
    <property type="match status" value="1"/>
</dbReference>
<evidence type="ECO:0000313" key="15">
    <source>
        <dbReference type="Proteomes" id="UP000000851"/>
    </source>
</evidence>
<name>C7QJE4_CATAD</name>
<dbReference type="PANTHER" id="PTHR35457">
    <property type="entry name" value="HEME A SYNTHASE"/>
    <property type="match status" value="1"/>
</dbReference>
<feature type="region of interest" description="Disordered" evidence="12">
    <location>
        <begin position="1"/>
        <end position="42"/>
    </location>
</feature>
<feature type="transmembrane region" description="Helical" evidence="13">
    <location>
        <begin position="322"/>
        <end position="341"/>
    </location>
</feature>
<dbReference type="InterPro" id="IPR003780">
    <property type="entry name" value="COX15/CtaA_fam"/>
</dbReference>
<evidence type="ECO:0000256" key="12">
    <source>
        <dbReference type="SAM" id="MobiDB-lite"/>
    </source>
</evidence>
<keyword evidence="4" id="KW-0479">Metal-binding</keyword>
<evidence type="ECO:0000256" key="3">
    <source>
        <dbReference type="ARBA" id="ARBA00022692"/>
    </source>
</evidence>